<organism evidence="2 3">
    <name type="scientific">Ambrosia artemisiifolia</name>
    <name type="common">Common ragweed</name>
    <dbReference type="NCBI Taxonomy" id="4212"/>
    <lineage>
        <taxon>Eukaryota</taxon>
        <taxon>Viridiplantae</taxon>
        <taxon>Streptophyta</taxon>
        <taxon>Embryophyta</taxon>
        <taxon>Tracheophyta</taxon>
        <taxon>Spermatophyta</taxon>
        <taxon>Magnoliopsida</taxon>
        <taxon>eudicotyledons</taxon>
        <taxon>Gunneridae</taxon>
        <taxon>Pentapetalae</taxon>
        <taxon>asterids</taxon>
        <taxon>campanulids</taxon>
        <taxon>Asterales</taxon>
        <taxon>Asteraceae</taxon>
        <taxon>Asteroideae</taxon>
        <taxon>Heliantheae alliance</taxon>
        <taxon>Heliantheae</taxon>
        <taxon>Ambrosia</taxon>
    </lineage>
</organism>
<dbReference type="Proteomes" id="UP001206925">
    <property type="component" value="Unassembled WGS sequence"/>
</dbReference>
<keyword evidence="3" id="KW-1185">Reference proteome</keyword>
<proteinExistence type="predicted"/>
<dbReference type="AlphaFoldDB" id="A0AAD5CTG5"/>
<evidence type="ECO:0000313" key="3">
    <source>
        <dbReference type="Proteomes" id="UP001206925"/>
    </source>
</evidence>
<feature type="non-terminal residue" evidence="2">
    <location>
        <position position="1"/>
    </location>
</feature>
<protein>
    <submittedName>
        <fullName evidence="2">Uncharacterized protein</fullName>
    </submittedName>
</protein>
<accession>A0AAD5CTG5</accession>
<sequence>MKITSESTPATPTTRRPHPAHTPSSPPLKTLTRPETTNIFSPSTTSPSQPFIHLLQHYRKSLSRSGSFVEAIDYSIIQLHFDDQLHKLIVFGPHLEVGSSTVMLIARKLAHNIQIPSLARDQR</sequence>
<gene>
    <name evidence="2" type="ORF">M8C21_005723</name>
</gene>
<comment type="caution">
    <text evidence="2">The sequence shown here is derived from an EMBL/GenBank/DDBJ whole genome shotgun (WGS) entry which is preliminary data.</text>
</comment>
<evidence type="ECO:0000256" key="1">
    <source>
        <dbReference type="SAM" id="MobiDB-lite"/>
    </source>
</evidence>
<dbReference type="EMBL" id="JAMZMK010006942">
    <property type="protein sequence ID" value="KAI7746569.1"/>
    <property type="molecule type" value="Genomic_DNA"/>
</dbReference>
<feature type="region of interest" description="Disordered" evidence="1">
    <location>
        <begin position="1"/>
        <end position="48"/>
    </location>
</feature>
<name>A0AAD5CTG5_AMBAR</name>
<reference evidence="2" key="1">
    <citation type="submission" date="2022-06" db="EMBL/GenBank/DDBJ databases">
        <title>Uncovering the hologenomic basis of an extraordinary plant invasion.</title>
        <authorList>
            <person name="Bieker V.C."/>
            <person name="Martin M.D."/>
            <person name="Gilbert T."/>
            <person name="Hodgins K."/>
            <person name="Battlay P."/>
            <person name="Petersen B."/>
            <person name="Wilson J."/>
        </authorList>
    </citation>
    <scope>NUCLEOTIDE SEQUENCE</scope>
    <source>
        <strain evidence="2">AA19_3_7</strain>
        <tissue evidence="2">Leaf</tissue>
    </source>
</reference>
<evidence type="ECO:0000313" key="2">
    <source>
        <dbReference type="EMBL" id="KAI7746569.1"/>
    </source>
</evidence>